<dbReference type="AlphaFoldDB" id="Q8WTJ8"/>
<dbReference type="Pfam" id="PF13445">
    <property type="entry name" value="zf-RING_UBOX"/>
    <property type="match status" value="1"/>
</dbReference>
<dbReference type="Proteomes" id="UP000001940">
    <property type="component" value="Chromosome I"/>
</dbReference>
<evidence type="ECO:0000313" key="7">
    <source>
        <dbReference type="Proteomes" id="UP000001940"/>
    </source>
</evidence>
<keyword evidence="7" id="KW-1185">Reference proteome</keyword>
<gene>
    <name evidence="6 8" type="primary">grif-1</name>
    <name evidence="6" type="ORF">CELE_Y51F10.2</name>
    <name evidence="8" type="ORF">Y51F10.2</name>
</gene>
<evidence type="ECO:0000256" key="1">
    <source>
        <dbReference type="ARBA" id="ARBA00022723"/>
    </source>
</evidence>
<accession>Q8WTJ8</accession>
<dbReference type="InParanoid" id="Q8WTJ8"/>
<dbReference type="eggNOG" id="ENOG502TH3V">
    <property type="taxonomic scope" value="Eukaryota"/>
</dbReference>
<dbReference type="CDD" id="cd16587">
    <property type="entry name" value="RING-HC_TRIM32_C-VII"/>
    <property type="match status" value="1"/>
</dbReference>
<sequence length="305" mass="35434">MYSFKSSTDVKTYISTPSCRICLEPFDEGQHLPKILQCAHTVCERCIGLLDEQSRINHNRPPIDRSFVHIRCPVCRAVTQTPRNYIRSNYQLIELMDSMRGEADHNISFLACVGCNGVYHEKDTNICTTCSPIIKDAHPTELIEQGVILNQYALCSTCLLRDHIKKNHVSISLQPLRVEMQRQENQRRIVGLQDNLHKVQRDFREQLNATMERWAGWNGSHDLSMDKFRELGDTYNQKKVYDAFVHQLRGKTAKIEKLAEHVLRWNDELDREMERPPAHRLPRSSTPAPAPPFDNSVAYYFEHQF</sequence>
<dbReference type="WormBase" id="Y51F10.2a">
    <property type="protein sequence ID" value="CE30032"/>
    <property type="gene ID" value="WBGene00021763"/>
    <property type="gene designation" value="grif-1"/>
</dbReference>
<dbReference type="IntAct" id="Q8WTJ8">
    <property type="interactions" value="9"/>
</dbReference>
<dbReference type="InterPro" id="IPR013083">
    <property type="entry name" value="Znf_RING/FYVE/PHD"/>
</dbReference>
<dbReference type="GeneID" id="245998"/>
<organism evidence="6 7">
    <name type="scientific">Caenorhabditis elegans</name>
    <dbReference type="NCBI Taxonomy" id="6239"/>
    <lineage>
        <taxon>Eukaryota</taxon>
        <taxon>Metazoa</taxon>
        <taxon>Ecdysozoa</taxon>
        <taxon>Nematoda</taxon>
        <taxon>Chromadorea</taxon>
        <taxon>Rhabditida</taxon>
        <taxon>Rhabditina</taxon>
        <taxon>Rhabditomorpha</taxon>
        <taxon>Rhabditoidea</taxon>
        <taxon>Rhabditidae</taxon>
        <taxon>Peloderinae</taxon>
        <taxon>Caenorhabditis</taxon>
    </lineage>
</organism>
<dbReference type="InterPro" id="IPR001841">
    <property type="entry name" value="Znf_RING"/>
</dbReference>
<evidence type="ECO:0000256" key="4">
    <source>
        <dbReference type="PROSITE-ProRule" id="PRU00175"/>
    </source>
</evidence>
<reference evidence="6 7" key="1">
    <citation type="journal article" date="1998" name="Science">
        <title>Genome sequence of the nematode C. elegans: a platform for investigating biology.</title>
        <authorList>
            <consortium name="The C. elegans sequencing consortium"/>
            <person name="Sulson J.E."/>
            <person name="Waterston R."/>
        </authorList>
    </citation>
    <scope>NUCLEOTIDE SEQUENCE [LARGE SCALE GENOMIC DNA]</scope>
    <source>
        <strain evidence="6 7">Bristol N2</strain>
    </source>
</reference>
<dbReference type="OrthoDB" id="654191at2759"/>
<dbReference type="GO" id="GO:0008270">
    <property type="term" value="F:zinc ion binding"/>
    <property type="evidence" value="ECO:0007669"/>
    <property type="project" value="UniProtKB-KW"/>
</dbReference>
<dbReference type="InterPro" id="IPR017907">
    <property type="entry name" value="Znf_RING_CS"/>
</dbReference>
<keyword evidence="3" id="KW-0862">Zinc</keyword>
<evidence type="ECO:0000256" key="3">
    <source>
        <dbReference type="ARBA" id="ARBA00022833"/>
    </source>
</evidence>
<protein>
    <submittedName>
        <fullName evidence="6">RING-type domain-containing protein</fullName>
    </submittedName>
</protein>
<dbReference type="CTD" id="245998"/>
<dbReference type="PROSITE" id="PS50089">
    <property type="entry name" value="ZF_RING_2"/>
    <property type="match status" value="1"/>
</dbReference>
<dbReference type="UCSC" id="Y51F10.2">
    <property type="organism name" value="c. elegans"/>
</dbReference>
<evidence type="ECO:0000313" key="8">
    <source>
        <dbReference type="WormBase" id="Y51F10.2a"/>
    </source>
</evidence>
<dbReference type="STRING" id="6239.Y51F10.2a.1"/>
<dbReference type="SMART" id="SM00184">
    <property type="entry name" value="RING"/>
    <property type="match status" value="1"/>
</dbReference>
<dbReference type="OMA" id="CKEATHN"/>
<dbReference type="RefSeq" id="NP_740796.1">
    <property type="nucleotide sequence ID" value="NM_170813.7"/>
</dbReference>
<dbReference type="SMR" id="Q8WTJ8"/>
<dbReference type="Gene3D" id="3.30.40.10">
    <property type="entry name" value="Zinc/RING finger domain, C3HC4 (zinc finger)"/>
    <property type="match status" value="1"/>
</dbReference>
<dbReference type="Bgee" id="WBGene00021763">
    <property type="expression patterns" value="Expressed in germ line (C elegans) and 4 other cell types or tissues"/>
</dbReference>
<keyword evidence="1" id="KW-0479">Metal-binding</keyword>
<dbReference type="PROSITE" id="PS00518">
    <property type="entry name" value="ZF_RING_1"/>
    <property type="match status" value="1"/>
</dbReference>
<dbReference type="InterPro" id="IPR027370">
    <property type="entry name" value="Znf-RING_euk"/>
</dbReference>
<dbReference type="PANTHER" id="PTHR22791">
    <property type="entry name" value="RING-TYPE DOMAIN-CONTAINING PROTEIN"/>
    <property type="match status" value="1"/>
</dbReference>
<dbReference type="EMBL" id="BX284601">
    <property type="protein sequence ID" value="CCD73473.1"/>
    <property type="molecule type" value="Genomic_DNA"/>
</dbReference>
<dbReference type="PANTHER" id="PTHR22791:SF32">
    <property type="entry name" value="RING-TYPE DOMAIN-CONTAINING PROTEIN"/>
    <property type="match status" value="1"/>
</dbReference>
<dbReference type="SUPFAM" id="SSF57850">
    <property type="entry name" value="RING/U-box"/>
    <property type="match status" value="1"/>
</dbReference>
<dbReference type="PhylomeDB" id="Q8WTJ8"/>
<dbReference type="HOGENOM" id="CLU_079158_0_0_1"/>
<dbReference type="DIP" id="DIP-26335N"/>
<dbReference type="PaxDb" id="6239-Y51F10.2"/>
<dbReference type="GO" id="GO:0016567">
    <property type="term" value="P:protein ubiquitination"/>
    <property type="evidence" value="ECO:0000318"/>
    <property type="project" value="GO_Central"/>
</dbReference>
<dbReference type="InterPro" id="IPR051435">
    <property type="entry name" value="RING_finger_E3_ubiq-ligases"/>
</dbReference>
<proteinExistence type="predicted"/>
<name>Q8WTJ8_CAEEL</name>
<dbReference type="FunCoup" id="Q8WTJ8">
    <property type="interactions" value="2"/>
</dbReference>
<evidence type="ECO:0000256" key="2">
    <source>
        <dbReference type="ARBA" id="ARBA00022771"/>
    </source>
</evidence>
<keyword evidence="2 4" id="KW-0863">Zinc-finger</keyword>
<evidence type="ECO:0000313" key="6">
    <source>
        <dbReference type="EMBL" id="CCD73473.1"/>
    </source>
</evidence>
<dbReference type="ExpressionAtlas" id="Q8WTJ8">
    <property type="expression patterns" value="baseline and differential"/>
</dbReference>
<feature type="domain" description="RING-type" evidence="5">
    <location>
        <begin position="19"/>
        <end position="76"/>
    </location>
</feature>
<dbReference type="GO" id="GO:0061630">
    <property type="term" value="F:ubiquitin protein ligase activity"/>
    <property type="evidence" value="ECO:0000318"/>
    <property type="project" value="GO_Central"/>
</dbReference>
<dbReference type="AGR" id="WB:WBGene00021763"/>
<evidence type="ECO:0000259" key="5">
    <source>
        <dbReference type="PROSITE" id="PS50089"/>
    </source>
</evidence>